<feature type="compositionally biased region" description="Polar residues" evidence="1">
    <location>
        <begin position="20"/>
        <end position="34"/>
    </location>
</feature>
<organism evidence="2 3">
    <name type="scientific">Caerostris extrusa</name>
    <name type="common">Bark spider</name>
    <name type="synonym">Caerostris bankana</name>
    <dbReference type="NCBI Taxonomy" id="172846"/>
    <lineage>
        <taxon>Eukaryota</taxon>
        <taxon>Metazoa</taxon>
        <taxon>Ecdysozoa</taxon>
        <taxon>Arthropoda</taxon>
        <taxon>Chelicerata</taxon>
        <taxon>Arachnida</taxon>
        <taxon>Araneae</taxon>
        <taxon>Araneomorphae</taxon>
        <taxon>Entelegynae</taxon>
        <taxon>Araneoidea</taxon>
        <taxon>Araneidae</taxon>
        <taxon>Caerostris</taxon>
    </lineage>
</organism>
<sequence length="99" mass="10719">MFEPPIPPLLLSTPSLPDPNNNTALKCESKSNCSDPDGRKEKKEAVEESVASSPDPDAGQGLPSSIIGDSFFLQKPSLYTFSLFYLAKKPRGSIDDVTF</sequence>
<feature type="compositionally biased region" description="Low complexity" evidence="1">
    <location>
        <begin position="9"/>
        <end position="19"/>
    </location>
</feature>
<evidence type="ECO:0000256" key="1">
    <source>
        <dbReference type="SAM" id="MobiDB-lite"/>
    </source>
</evidence>
<protein>
    <submittedName>
        <fullName evidence="2">Uncharacterized protein</fullName>
    </submittedName>
</protein>
<accession>A0AAV4WSV4</accession>
<evidence type="ECO:0000313" key="3">
    <source>
        <dbReference type="Proteomes" id="UP001054945"/>
    </source>
</evidence>
<gene>
    <name evidence="2" type="ORF">CEXT_88501</name>
</gene>
<dbReference type="Proteomes" id="UP001054945">
    <property type="component" value="Unassembled WGS sequence"/>
</dbReference>
<dbReference type="AlphaFoldDB" id="A0AAV4WSV4"/>
<feature type="region of interest" description="Disordered" evidence="1">
    <location>
        <begin position="1"/>
        <end position="63"/>
    </location>
</feature>
<evidence type="ECO:0000313" key="2">
    <source>
        <dbReference type="EMBL" id="GIY85373.1"/>
    </source>
</evidence>
<keyword evidence="3" id="KW-1185">Reference proteome</keyword>
<proteinExistence type="predicted"/>
<reference evidence="2 3" key="1">
    <citation type="submission" date="2021-06" db="EMBL/GenBank/DDBJ databases">
        <title>Caerostris extrusa draft genome.</title>
        <authorList>
            <person name="Kono N."/>
            <person name="Arakawa K."/>
        </authorList>
    </citation>
    <scope>NUCLEOTIDE SEQUENCE [LARGE SCALE GENOMIC DNA]</scope>
</reference>
<name>A0AAV4WSV4_CAEEX</name>
<comment type="caution">
    <text evidence="2">The sequence shown here is derived from an EMBL/GenBank/DDBJ whole genome shotgun (WGS) entry which is preliminary data.</text>
</comment>
<dbReference type="EMBL" id="BPLR01016651">
    <property type="protein sequence ID" value="GIY85373.1"/>
    <property type="molecule type" value="Genomic_DNA"/>
</dbReference>
<feature type="compositionally biased region" description="Basic and acidic residues" evidence="1">
    <location>
        <begin position="36"/>
        <end position="46"/>
    </location>
</feature>